<keyword evidence="1" id="KW-0812">Transmembrane</keyword>
<keyword evidence="1" id="KW-0472">Membrane</keyword>
<protein>
    <submittedName>
        <fullName evidence="2">Uncharacterized protein</fullName>
    </submittedName>
</protein>
<keyword evidence="1" id="KW-1133">Transmembrane helix</keyword>
<dbReference type="EMBL" id="VSZQ01000087">
    <property type="protein sequence ID" value="TYR63289.1"/>
    <property type="molecule type" value="Genomic_DNA"/>
</dbReference>
<reference evidence="2 3" key="1">
    <citation type="submission" date="2019-08" db="EMBL/GenBank/DDBJ databases">
        <title>Draft genome for granaticin producer strain Streptomyces parvus C05.</title>
        <authorList>
            <person name="Gonzalez-Pimentel J.L."/>
        </authorList>
    </citation>
    <scope>NUCLEOTIDE SEQUENCE [LARGE SCALE GENOMIC DNA]</scope>
    <source>
        <strain evidence="2 3">C05</strain>
    </source>
</reference>
<gene>
    <name evidence="2" type="ORF">FY004_17575</name>
</gene>
<keyword evidence="3" id="KW-1185">Reference proteome</keyword>
<sequence>MKLSLGIKALLIAVCVLISLVVGLVASWIKRSSGASLSDTLAFGGGAFTACMVVGLAALTFSVL</sequence>
<dbReference type="RefSeq" id="WP_148903081.1">
    <property type="nucleotide sequence ID" value="NZ_VSZQ01000087.1"/>
</dbReference>
<dbReference type="Proteomes" id="UP000323242">
    <property type="component" value="Unassembled WGS sequence"/>
</dbReference>
<accession>A0A5D4JGC5</accession>
<evidence type="ECO:0000256" key="1">
    <source>
        <dbReference type="SAM" id="Phobius"/>
    </source>
</evidence>
<dbReference type="AlphaFoldDB" id="A0A5D4JGC5"/>
<organism evidence="2 3">
    <name type="scientific">Streptomyces parvus</name>
    <dbReference type="NCBI Taxonomy" id="66428"/>
    <lineage>
        <taxon>Bacteria</taxon>
        <taxon>Bacillati</taxon>
        <taxon>Actinomycetota</taxon>
        <taxon>Actinomycetes</taxon>
        <taxon>Kitasatosporales</taxon>
        <taxon>Streptomycetaceae</taxon>
        <taxon>Streptomyces</taxon>
    </lineage>
</organism>
<comment type="caution">
    <text evidence="2">The sequence shown here is derived from an EMBL/GenBank/DDBJ whole genome shotgun (WGS) entry which is preliminary data.</text>
</comment>
<evidence type="ECO:0000313" key="3">
    <source>
        <dbReference type="Proteomes" id="UP000323242"/>
    </source>
</evidence>
<proteinExistence type="predicted"/>
<feature type="transmembrane region" description="Helical" evidence="1">
    <location>
        <begin position="6"/>
        <end position="29"/>
    </location>
</feature>
<name>A0A5D4JGC5_9ACTN</name>
<feature type="transmembrane region" description="Helical" evidence="1">
    <location>
        <begin position="41"/>
        <end position="63"/>
    </location>
</feature>
<evidence type="ECO:0000313" key="2">
    <source>
        <dbReference type="EMBL" id="TYR63289.1"/>
    </source>
</evidence>